<organism evidence="3 4">
    <name type="scientific">Promicromonospora soli</name>
    <dbReference type="NCBI Taxonomy" id="2035533"/>
    <lineage>
        <taxon>Bacteria</taxon>
        <taxon>Bacillati</taxon>
        <taxon>Actinomycetota</taxon>
        <taxon>Actinomycetes</taxon>
        <taxon>Micrococcales</taxon>
        <taxon>Promicromonosporaceae</taxon>
        <taxon>Promicromonospora</taxon>
    </lineage>
</organism>
<feature type="compositionally biased region" description="Basic and acidic residues" evidence="1">
    <location>
        <begin position="56"/>
        <end position="68"/>
    </location>
</feature>
<dbReference type="SUPFAM" id="SSF53474">
    <property type="entry name" value="alpha/beta-Hydrolases"/>
    <property type="match status" value="1"/>
</dbReference>
<dbReference type="Gene3D" id="3.40.50.1820">
    <property type="entry name" value="alpha/beta hydrolase"/>
    <property type="match status" value="1"/>
</dbReference>
<comment type="caution">
    <text evidence="3">The sequence shown here is derived from an EMBL/GenBank/DDBJ whole genome shotgun (WGS) entry which is preliminary data.</text>
</comment>
<feature type="region of interest" description="Disordered" evidence="1">
    <location>
        <begin position="98"/>
        <end position="128"/>
    </location>
</feature>
<dbReference type="AlphaFoldDB" id="A0A919KSE2"/>
<evidence type="ECO:0000313" key="4">
    <source>
        <dbReference type="Proteomes" id="UP000627369"/>
    </source>
</evidence>
<proteinExistence type="predicted"/>
<dbReference type="RefSeq" id="WP_189668898.1">
    <property type="nucleotide sequence ID" value="NZ_BNAS01000002.1"/>
</dbReference>
<name>A0A919KSE2_9MICO</name>
<dbReference type="InterPro" id="IPR022742">
    <property type="entry name" value="Hydrolase_4"/>
</dbReference>
<feature type="compositionally biased region" description="Low complexity" evidence="1">
    <location>
        <begin position="1"/>
        <end position="11"/>
    </location>
</feature>
<dbReference type="InterPro" id="IPR051044">
    <property type="entry name" value="MAG_DAG_Lipase"/>
</dbReference>
<dbReference type="InterPro" id="IPR029058">
    <property type="entry name" value="AB_hydrolase_fold"/>
</dbReference>
<dbReference type="EMBL" id="BNAS01000002">
    <property type="protein sequence ID" value="GHH70753.1"/>
    <property type="molecule type" value="Genomic_DNA"/>
</dbReference>
<evidence type="ECO:0000256" key="1">
    <source>
        <dbReference type="SAM" id="MobiDB-lite"/>
    </source>
</evidence>
<reference evidence="3" key="1">
    <citation type="journal article" date="2014" name="Int. J. Syst. Evol. Microbiol.">
        <title>Complete genome sequence of Corynebacterium casei LMG S-19264T (=DSM 44701T), isolated from a smear-ripened cheese.</title>
        <authorList>
            <consortium name="US DOE Joint Genome Institute (JGI-PGF)"/>
            <person name="Walter F."/>
            <person name="Albersmeier A."/>
            <person name="Kalinowski J."/>
            <person name="Ruckert C."/>
        </authorList>
    </citation>
    <scope>NUCLEOTIDE SEQUENCE</scope>
    <source>
        <strain evidence="3">CGMCC 4.7398</strain>
    </source>
</reference>
<sequence>MTSLSPGLEDGPTPEPTPEPAWEPDVLPGFERLTLQLQPDEDEDEVVATLVRRARPAPDRPDDAEPRRGIRLVGAENPQVARLWDELSELGRRLHLRGAARPQPEATHDSVPAAPDAGQDGEPRASAPDSGVDVLYVHGWLDYFFQTHLADFWESHGVRFHALDLRRYGRSLREGQTPGYVRSLATYDEDIEAALEAMGHGRDAAHERKLLLMGHSTGGLIVSLWTARNQERVAGLVLNAPWLEFQPREAVRKIMEPGIRVQSALVPRSQLVNLDRGLYARSISSRFDGEWDYDVVWRPDAGWSPTPAWLAAIFRGQDQVARGLGIEIPVLVLLSSRSTIPTRWSEDMKSTDSVLDVVGIARRVPDVGSVTTLVRITGGLHDVTLSAKPAREQVWRETARWFRGYVLSPE</sequence>
<evidence type="ECO:0000259" key="2">
    <source>
        <dbReference type="Pfam" id="PF12146"/>
    </source>
</evidence>
<accession>A0A919KSE2</accession>
<keyword evidence="4" id="KW-1185">Reference proteome</keyword>
<gene>
    <name evidence="3" type="ORF">GCM10017772_17860</name>
</gene>
<feature type="region of interest" description="Disordered" evidence="1">
    <location>
        <begin position="1"/>
        <end position="72"/>
    </location>
</feature>
<reference evidence="3" key="2">
    <citation type="submission" date="2020-09" db="EMBL/GenBank/DDBJ databases">
        <authorList>
            <person name="Sun Q."/>
            <person name="Zhou Y."/>
        </authorList>
    </citation>
    <scope>NUCLEOTIDE SEQUENCE</scope>
    <source>
        <strain evidence="3">CGMCC 4.7398</strain>
    </source>
</reference>
<dbReference type="Pfam" id="PF12146">
    <property type="entry name" value="Hydrolase_4"/>
    <property type="match status" value="1"/>
</dbReference>
<protein>
    <recommendedName>
        <fullName evidence="2">Serine aminopeptidase S33 domain-containing protein</fullName>
    </recommendedName>
</protein>
<evidence type="ECO:0000313" key="3">
    <source>
        <dbReference type="EMBL" id="GHH70753.1"/>
    </source>
</evidence>
<dbReference type="Proteomes" id="UP000627369">
    <property type="component" value="Unassembled WGS sequence"/>
</dbReference>
<dbReference type="PANTHER" id="PTHR11614">
    <property type="entry name" value="PHOSPHOLIPASE-RELATED"/>
    <property type="match status" value="1"/>
</dbReference>
<feature type="domain" description="Serine aminopeptidase S33" evidence="2">
    <location>
        <begin position="134"/>
        <end position="337"/>
    </location>
</feature>